<keyword evidence="3" id="KW-1185">Reference proteome</keyword>
<dbReference type="Pfam" id="PF19776">
    <property type="entry name" value="DUF6262"/>
    <property type="match status" value="1"/>
</dbReference>
<evidence type="ECO:0008006" key="4">
    <source>
        <dbReference type="Google" id="ProtNLM"/>
    </source>
</evidence>
<evidence type="ECO:0000313" key="2">
    <source>
        <dbReference type="EMBL" id="OKH91784.1"/>
    </source>
</evidence>
<accession>A0A1Q4V1U5</accession>
<evidence type="ECO:0000256" key="1">
    <source>
        <dbReference type="SAM" id="Coils"/>
    </source>
</evidence>
<evidence type="ECO:0000313" key="3">
    <source>
        <dbReference type="Proteomes" id="UP000186455"/>
    </source>
</evidence>
<gene>
    <name evidence="2" type="ORF">AB852_26280</name>
</gene>
<proteinExistence type="predicted"/>
<protein>
    <recommendedName>
        <fullName evidence="4">Transposase</fullName>
    </recommendedName>
</protein>
<sequence>MSAPASPPRTAAALAARERRVKDMLQRIEATVAELRHRHTAVTFQAVARKAGVSRTFLYENPEARSLIETARERGEGAGRPERHHGSEAETAWRERALNAEDGLKTAHAEIRRQRSRMGQLLGQIRDLEAGWSDESVTRLVEQNAQLKQRVQQLSQDQRQMEERLQAARTNNRFQDRRIAQLEAQLLEHTGGS</sequence>
<name>A0A1Q4V1U5_9ACTN</name>
<organism evidence="2 3">
    <name type="scientific">Streptomyces uncialis</name>
    <dbReference type="NCBI Taxonomy" id="1048205"/>
    <lineage>
        <taxon>Bacteria</taxon>
        <taxon>Bacillati</taxon>
        <taxon>Actinomycetota</taxon>
        <taxon>Actinomycetes</taxon>
        <taxon>Kitasatosporales</taxon>
        <taxon>Streptomycetaceae</taxon>
        <taxon>Streptomyces</taxon>
    </lineage>
</organism>
<feature type="coiled-coil region" evidence="1">
    <location>
        <begin position="137"/>
        <end position="185"/>
    </location>
</feature>
<dbReference type="RefSeq" id="WP_073792779.1">
    <property type="nucleotide sequence ID" value="NZ_CP109583.1"/>
</dbReference>
<dbReference type="AlphaFoldDB" id="A0A1Q4V1U5"/>
<dbReference type="InterPro" id="IPR046229">
    <property type="entry name" value="TnpC-like"/>
</dbReference>
<dbReference type="GeneID" id="96794588"/>
<reference evidence="2 3" key="1">
    <citation type="submission" date="2015-06" db="EMBL/GenBank/DDBJ databases">
        <title>Cloning and characterization of the uncialamcin biosynthetic gene cluster.</title>
        <authorList>
            <person name="Yan X."/>
            <person name="Huang T."/>
            <person name="Ge H."/>
            <person name="Shen B."/>
        </authorList>
    </citation>
    <scope>NUCLEOTIDE SEQUENCE [LARGE SCALE GENOMIC DNA]</scope>
    <source>
        <strain evidence="2 3">DCA2648</strain>
    </source>
</reference>
<comment type="caution">
    <text evidence="2">The sequence shown here is derived from an EMBL/GenBank/DDBJ whole genome shotgun (WGS) entry which is preliminary data.</text>
</comment>
<dbReference type="STRING" id="1048205.AB852_26280"/>
<dbReference type="EMBL" id="LFBV01000008">
    <property type="protein sequence ID" value="OKH91784.1"/>
    <property type="molecule type" value="Genomic_DNA"/>
</dbReference>
<dbReference type="Proteomes" id="UP000186455">
    <property type="component" value="Unassembled WGS sequence"/>
</dbReference>
<keyword evidence="1" id="KW-0175">Coiled coil</keyword>